<keyword evidence="7" id="KW-1185">Reference proteome</keyword>
<evidence type="ECO:0000256" key="4">
    <source>
        <dbReference type="ARBA" id="ARBA00022989"/>
    </source>
</evidence>
<accession>A0A1Q2CI15</accession>
<protein>
    <submittedName>
        <fullName evidence="6">Uncharacterized protein</fullName>
    </submittedName>
</protein>
<keyword evidence="2" id="KW-1003">Cell membrane</keyword>
<dbReference type="KEGG" id="tfl:RPIT_13825"/>
<dbReference type="GO" id="GO:0005886">
    <property type="term" value="C:plasma membrane"/>
    <property type="evidence" value="ECO:0007669"/>
    <property type="project" value="UniProtKB-SubCell"/>
</dbReference>
<evidence type="ECO:0000256" key="2">
    <source>
        <dbReference type="ARBA" id="ARBA00022475"/>
    </source>
</evidence>
<name>A0A1Q2CI15_9ACTN</name>
<evidence type="ECO:0000256" key="3">
    <source>
        <dbReference type="ARBA" id="ARBA00022692"/>
    </source>
</evidence>
<keyword evidence="5" id="KW-0472">Membrane</keyword>
<evidence type="ECO:0000313" key="7">
    <source>
        <dbReference type="Proteomes" id="UP000188324"/>
    </source>
</evidence>
<dbReference type="AlphaFoldDB" id="A0A1Q2CI15"/>
<dbReference type="STRING" id="1610493.RPIT_13825"/>
<dbReference type="InterPro" id="IPR002797">
    <property type="entry name" value="Polysacc_synth"/>
</dbReference>
<organism evidence="6 7">
    <name type="scientific">Tessaracoccus flavus</name>
    <dbReference type="NCBI Taxonomy" id="1610493"/>
    <lineage>
        <taxon>Bacteria</taxon>
        <taxon>Bacillati</taxon>
        <taxon>Actinomycetota</taxon>
        <taxon>Actinomycetes</taxon>
        <taxon>Propionibacteriales</taxon>
        <taxon>Propionibacteriaceae</taxon>
        <taxon>Tessaracoccus</taxon>
    </lineage>
</organism>
<dbReference type="EMBL" id="CP019605">
    <property type="protein sequence ID" value="AQP45751.1"/>
    <property type="molecule type" value="Genomic_DNA"/>
</dbReference>
<sequence length="505" mass="55367">MSLTRFDFARRNAGFGLISTLVTVVLGFVSRSIFIAELGAAYLGVNTLMLNVVGVLSFAELGIGSAMSYSLYKPVAEGDAPLVRALSDFYKKAYRVIALIVTIVGLALLPFIPNLANEAGDLGDLRVYYTLYLLANVMSYFAVYKTGLATAEQRTYLVTNIRTVASVVLQVAQIVSLLIWGDFLIYLVVMVLARAAEQLFLNVYLSRRYRNYLQPPDAPLRQEQLEPIKRNVKALIWHKLGDVAVNQTDSIIIAAFVNVTVLGFIANYNLIINTASMLLLVIMNAAIGSFGNAIATAAPKDVYRNYKTYRFAAFWIYGMATAGMYALITPLITLWLGPDMVIPQEVALLILLNFYLLGQRATVNTVKSAAGIWDADKYLPLIQAIVNLGLSIILVQAVGLVGVFIGTLAQGLLATIVRPLIVYPRVFGSPAREYFIDGAKYLLVLVVAAVSSALAVDAWLGPITLGSMLLAILCVGLWINLIFALVFGRRPEFTELVRRLSPRKR</sequence>
<evidence type="ECO:0000256" key="1">
    <source>
        <dbReference type="ARBA" id="ARBA00004651"/>
    </source>
</evidence>
<reference evidence="6 7" key="1">
    <citation type="journal article" date="2016" name="Int. J. Syst. Evol. Microbiol.">
        <title>Tessaracoccus flavus sp. nov., isolated from the drainage system of a lindane-producing factory.</title>
        <authorList>
            <person name="Kumari R."/>
            <person name="Singh P."/>
            <person name="Schumann P."/>
            <person name="Lal R."/>
        </authorList>
    </citation>
    <scope>NUCLEOTIDE SEQUENCE [LARGE SCALE GENOMIC DNA]</scope>
    <source>
        <strain evidence="6 7">RP1T</strain>
    </source>
</reference>
<evidence type="ECO:0000313" key="6">
    <source>
        <dbReference type="EMBL" id="AQP45751.1"/>
    </source>
</evidence>
<dbReference type="PANTHER" id="PTHR30250">
    <property type="entry name" value="PST FAMILY PREDICTED COLANIC ACID TRANSPORTER"/>
    <property type="match status" value="1"/>
</dbReference>
<dbReference type="PANTHER" id="PTHR30250:SF26">
    <property type="entry name" value="PSMA PROTEIN"/>
    <property type="match status" value="1"/>
</dbReference>
<dbReference type="InterPro" id="IPR050833">
    <property type="entry name" value="Poly_Biosynth_Transport"/>
</dbReference>
<dbReference type="Proteomes" id="UP000188324">
    <property type="component" value="Chromosome"/>
</dbReference>
<dbReference type="RefSeq" id="WP_077343958.1">
    <property type="nucleotide sequence ID" value="NZ_CP019605.1"/>
</dbReference>
<keyword evidence="4" id="KW-1133">Transmembrane helix</keyword>
<evidence type="ECO:0000256" key="5">
    <source>
        <dbReference type="ARBA" id="ARBA00023136"/>
    </source>
</evidence>
<comment type="subcellular location">
    <subcellularLocation>
        <location evidence="1">Cell membrane</location>
        <topology evidence="1">Multi-pass membrane protein</topology>
    </subcellularLocation>
</comment>
<proteinExistence type="predicted"/>
<keyword evidence="3" id="KW-0812">Transmembrane</keyword>
<dbReference type="Pfam" id="PF01943">
    <property type="entry name" value="Polysacc_synt"/>
    <property type="match status" value="1"/>
</dbReference>
<gene>
    <name evidence="6" type="ORF">RPIT_13825</name>
</gene>